<evidence type="ECO:0000313" key="5">
    <source>
        <dbReference type="Proteomes" id="UP001596201"/>
    </source>
</evidence>
<proteinExistence type="predicted"/>
<dbReference type="PROSITE" id="PS51186">
    <property type="entry name" value="GNAT"/>
    <property type="match status" value="1"/>
</dbReference>
<dbReference type="Gene3D" id="3.40.630.30">
    <property type="match status" value="1"/>
</dbReference>
<evidence type="ECO:0000259" key="3">
    <source>
        <dbReference type="PROSITE" id="PS51186"/>
    </source>
</evidence>
<organism evidence="4 5">
    <name type="scientific">Salinirubrum litoreum</name>
    <dbReference type="NCBI Taxonomy" id="1126234"/>
    <lineage>
        <taxon>Archaea</taxon>
        <taxon>Methanobacteriati</taxon>
        <taxon>Methanobacteriota</taxon>
        <taxon>Stenosarchaea group</taxon>
        <taxon>Halobacteria</taxon>
        <taxon>Halobacteriales</taxon>
        <taxon>Haloferacaceae</taxon>
        <taxon>Salinirubrum</taxon>
    </lineage>
</organism>
<keyword evidence="4" id="KW-0689">Ribosomal protein</keyword>
<dbReference type="GO" id="GO:0005840">
    <property type="term" value="C:ribosome"/>
    <property type="evidence" value="ECO:0007669"/>
    <property type="project" value="UniProtKB-KW"/>
</dbReference>
<keyword evidence="2 4" id="KW-0012">Acyltransferase</keyword>
<dbReference type="InterPro" id="IPR016181">
    <property type="entry name" value="Acyl_CoA_acyltransferase"/>
</dbReference>
<evidence type="ECO:0000256" key="1">
    <source>
        <dbReference type="ARBA" id="ARBA00022679"/>
    </source>
</evidence>
<dbReference type="AlphaFoldDB" id="A0ABD5R699"/>
<comment type="caution">
    <text evidence="4">The sequence shown here is derived from an EMBL/GenBank/DDBJ whole genome shotgun (WGS) entry which is preliminary data.</text>
</comment>
<accession>A0ABD5R699</accession>
<sequence>MTSHPPDADPEANETEESVELRAASQADLLSVFRIEKSAFPQPWPFSAFERFLGEPAFLVAVRGPEIVGYVVADVTPNYGRDIGHVKDLAVRPDARGAGLGRRLLSQAIRRMAADGATLVKLEVREHNDPALALYRDEGFELLRRVPGYYEDGETALVMVLDVDEWFDAQ</sequence>
<dbReference type="NCBIfam" id="TIGR01575">
    <property type="entry name" value="rimI"/>
    <property type="match status" value="1"/>
</dbReference>
<evidence type="ECO:0000256" key="2">
    <source>
        <dbReference type="ARBA" id="ARBA00023315"/>
    </source>
</evidence>
<reference evidence="4 5" key="1">
    <citation type="journal article" date="2019" name="Int. J. Syst. Evol. Microbiol.">
        <title>The Global Catalogue of Microorganisms (GCM) 10K type strain sequencing project: providing services to taxonomists for standard genome sequencing and annotation.</title>
        <authorList>
            <consortium name="The Broad Institute Genomics Platform"/>
            <consortium name="The Broad Institute Genome Sequencing Center for Infectious Disease"/>
            <person name="Wu L."/>
            <person name="Ma J."/>
        </authorList>
    </citation>
    <scope>NUCLEOTIDE SEQUENCE [LARGE SCALE GENOMIC DNA]</scope>
    <source>
        <strain evidence="4 5">CGMCC 1.12237</strain>
    </source>
</reference>
<gene>
    <name evidence="4" type="primary">rimI</name>
    <name evidence="4" type="ORF">ACFPJ5_00805</name>
</gene>
<dbReference type="CDD" id="cd04301">
    <property type="entry name" value="NAT_SF"/>
    <property type="match status" value="1"/>
</dbReference>
<keyword evidence="1 4" id="KW-0808">Transferase</keyword>
<dbReference type="InterPro" id="IPR050832">
    <property type="entry name" value="Bact_Acetyltransf"/>
</dbReference>
<dbReference type="RefSeq" id="WP_227229247.1">
    <property type="nucleotide sequence ID" value="NZ_JAJCVJ010000001.1"/>
</dbReference>
<keyword evidence="5" id="KW-1185">Reference proteome</keyword>
<keyword evidence="4" id="KW-0687">Ribonucleoprotein</keyword>
<evidence type="ECO:0000313" key="4">
    <source>
        <dbReference type="EMBL" id="MFC5365460.1"/>
    </source>
</evidence>
<dbReference type="GO" id="GO:0008999">
    <property type="term" value="F:protein-N-terminal-alanine acetyltransferase activity"/>
    <property type="evidence" value="ECO:0007669"/>
    <property type="project" value="UniProtKB-EC"/>
</dbReference>
<dbReference type="InterPro" id="IPR006464">
    <property type="entry name" value="AcTrfase_RimI/Ard1"/>
</dbReference>
<dbReference type="EC" id="2.3.1.266" evidence="4"/>
<dbReference type="Pfam" id="PF00583">
    <property type="entry name" value="Acetyltransf_1"/>
    <property type="match status" value="1"/>
</dbReference>
<protein>
    <submittedName>
        <fullName evidence="4">Ribosomal protein S18-alanine N-acetyltransferase</fullName>
        <ecNumber evidence="4">2.3.1.266</ecNumber>
    </submittedName>
</protein>
<dbReference type="EMBL" id="JBHSKX010000001">
    <property type="protein sequence ID" value="MFC5365460.1"/>
    <property type="molecule type" value="Genomic_DNA"/>
</dbReference>
<name>A0ABD5R699_9EURY</name>
<dbReference type="SUPFAM" id="SSF55729">
    <property type="entry name" value="Acyl-CoA N-acyltransferases (Nat)"/>
    <property type="match status" value="1"/>
</dbReference>
<dbReference type="Proteomes" id="UP001596201">
    <property type="component" value="Unassembled WGS sequence"/>
</dbReference>
<dbReference type="PANTHER" id="PTHR43877">
    <property type="entry name" value="AMINOALKYLPHOSPHONATE N-ACETYLTRANSFERASE-RELATED-RELATED"/>
    <property type="match status" value="1"/>
</dbReference>
<feature type="domain" description="N-acetyltransferase" evidence="3">
    <location>
        <begin position="19"/>
        <end position="164"/>
    </location>
</feature>
<dbReference type="InterPro" id="IPR000182">
    <property type="entry name" value="GNAT_dom"/>
</dbReference>